<reference evidence="2" key="1">
    <citation type="journal article" date="2002" name="Nature">
        <title>The genome sequence and structure of rice chromosome 1.</title>
        <authorList>
            <person name="Sasaki T."/>
            <person name="Matsumoto T."/>
            <person name="Yamamoto K."/>
            <person name="Sakata K."/>
            <person name="Baba T."/>
            <person name="Katayose Y."/>
            <person name="Wu J."/>
            <person name="Niimura Y."/>
            <person name="Cheng Z."/>
            <person name="Nagamura Y."/>
            <person name="Antonio B.A."/>
            <person name="Kanamori H."/>
            <person name="Hosokawa S."/>
            <person name="Masukawa M."/>
            <person name="Arikawa K."/>
            <person name="Chiden Y."/>
            <person name="Hayashi M."/>
            <person name="Okamoto M."/>
            <person name="Ando T."/>
            <person name="Aoki H."/>
            <person name="Arita K."/>
            <person name="Hamada M."/>
            <person name="Harada C."/>
            <person name="Hijishita S."/>
            <person name="Honda M."/>
            <person name="Ichikawa Y."/>
            <person name="Idonuma A."/>
            <person name="Iijima M."/>
            <person name="Ikeda M."/>
            <person name="Ikeno M."/>
            <person name="Itoh S."/>
            <person name="Itoh T."/>
            <person name="Itoh Y."/>
            <person name="Itoh Y."/>
            <person name="Iwabuchi A."/>
            <person name="Kamiya K."/>
            <person name="Karasawa W."/>
            <person name="Katagiri S."/>
            <person name="Kikuta A."/>
            <person name="Kobayashi N."/>
            <person name="Kono I."/>
            <person name="Machita K."/>
            <person name="Maehara T."/>
            <person name="Mizuno H."/>
            <person name="Mizubayashi T."/>
            <person name="Mukai Y."/>
            <person name="Nagasaki H."/>
            <person name="Nakashima M."/>
            <person name="Nakama Y."/>
            <person name="Nakamichi Y."/>
            <person name="Nakamura M."/>
            <person name="Namiki N."/>
            <person name="Negishi M."/>
            <person name="Ohta I."/>
            <person name="Ono N."/>
            <person name="Saji S."/>
            <person name="Sakai K."/>
            <person name="Shibata M."/>
            <person name="Shimokawa T."/>
            <person name="Shomura A."/>
            <person name="Song J."/>
            <person name="Takazaki Y."/>
            <person name="Terasawa K."/>
            <person name="Tsuji K."/>
            <person name="Waki K."/>
            <person name="Yamagata H."/>
            <person name="Yamane H."/>
            <person name="Yoshiki S."/>
            <person name="Yoshihara R."/>
            <person name="Yukawa K."/>
            <person name="Zhong H."/>
            <person name="Iwama H."/>
            <person name="Endo T."/>
            <person name="Ito H."/>
            <person name="Hahn J.H."/>
            <person name="Kim H.I."/>
            <person name="Eun M.Y."/>
            <person name="Yano M."/>
            <person name="Jiang J."/>
            <person name="Gojobori T."/>
        </authorList>
    </citation>
    <scope>NUCLEOTIDE SEQUENCE [LARGE SCALE GENOMIC DNA]</scope>
</reference>
<gene>
    <name evidence="2" type="primary">P0466H10.16</name>
</gene>
<protein>
    <submittedName>
        <fullName evidence="2">Uncharacterized protein</fullName>
    </submittedName>
</protein>
<feature type="region of interest" description="Disordered" evidence="1">
    <location>
        <begin position="25"/>
        <end position="85"/>
    </location>
</feature>
<dbReference type="EMBL" id="AP003259">
    <property type="protein sequence ID" value="BAC15782.1"/>
    <property type="molecule type" value="Genomic_DNA"/>
</dbReference>
<dbReference type="AlphaFoldDB" id="Q8GT11"/>
<dbReference type="PANTHER" id="PTHR37232:SF2">
    <property type="entry name" value="FAS1 DOMAIN-CONTAINING PROTEIN"/>
    <property type="match status" value="1"/>
</dbReference>
<dbReference type="Proteomes" id="UP000817658">
    <property type="component" value="Chromosome 1"/>
</dbReference>
<evidence type="ECO:0000256" key="1">
    <source>
        <dbReference type="SAM" id="MobiDB-lite"/>
    </source>
</evidence>
<accession>Q8GT11</accession>
<dbReference type="PANTHER" id="PTHR37232">
    <property type="entry name" value="FASCICLIN DOMAIN PROTEIN"/>
    <property type="match status" value="1"/>
</dbReference>
<organism evidence="2">
    <name type="scientific">Oryza sativa subsp. japonica</name>
    <name type="common">Rice</name>
    <dbReference type="NCBI Taxonomy" id="39947"/>
    <lineage>
        <taxon>Eukaryota</taxon>
        <taxon>Viridiplantae</taxon>
        <taxon>Streptophyta</taxon>
        <taxon>Embryophyta</taxon>
        <taxon>Tracheophyta</taxon>
        <taxon>Spermatophyta</taxon>
        <taxon>Magnoliopsida</taxon>
        <taxon>Liliopsida</taxon>
        <taxon>Poales</taxon>
        <taxon>Poaceae</taxon>
        <taxon>BOP clade</taxon>
        <taxon>Oryzoideae</taxon>
        <taxon>Oryzeae</taxon>
        <taxon>Oryzinae</taxon>
        <taxon>Oryza</taxon>
        <taxon>Oryza sativa</taxon>
    </lineage>
</organism>
<evidence type="ECO:0000313" key="2">
    <source>
        <dbReference type="EMBL" id="BAC15782.1"/>
    </source>
</evidence>
<name>Q8GT11_ORYSJ</name>
<sequence>MGLFGCRFIAVARAAAASRLQRPMFSPRWTSGHPRQEAAGGVPAARGERRGRSRQGAAGAARRVSDGSAVPSGGTSERGLGEDDDDALGVSPGDLAFTIFVPSPELFHRVLRLRRPKDSVVDRKADDATYAVISHVLGFSIVPLPPARYGCSSSAADNGRWRLSWSLGVRVWAEDLRLEKADGLSPLSCRRGLPPFPLILPAQPAASPLSPAGAASPASALPSRRLSHVWEEKKDDGADSLEVNISGIENKGCQTNSV</sequence>
<proteinExistence type="predicted"/>